<dbReference type="PANTHER" id="PTHR12354">
    <property type="entry name" value="INTERFERON-RELATED DEVELOPMENTAL REGULATOR"/>
    <property type="match status" value="1"/>
</dbReference>
<dbReference type="eggNOG" id="KOG2842">
    <property type="taxonomic scope" value="Eukaryota"/>
</dbReference>
<feature type="compositionally biased region" description="Low complexity" evidence="2">
    <location>
        <begin position="22"/>
        <end position="32"/>
    </location>
</feature>
<dbReference type="Pfam" id="PF04836">
    <property type="entry name" value="IFRD_C"/>
    <property type="match status" value="1"/>
</dbReference>
<protein>
    <submittedName>
        <fullName evidence="6">Interferon-related developmental regulator 1 isoform X1</fullName>
    </submittedName>
</protein>
<dbReference type="Proteomes" id="UP000189703">
    <property type="component" value="Unplaced"/>
</dbReference>
<evidence type="ECO:0000256" key="1">
    <source>
        <dbReference type="ARBA" id="ARBA00008828"/>
    </source>
</evidence>
<dbReference type="InterPro" id="IPR016024">
    <property type="entry name" value="ARM-type_fold"/>
</dbReference>
<accession>A0A1U8B8T7</accession>
<name>A0A1U8B8T7_NELNU</name>
<dbReference type="FunCoup" id="A0A1U8B8T7">
    <property type="interactions" value="3002"/>
</dbReference>
<feature type="domain" description="Interferon-related developmental regulator N-terminal" evidence="4">
    <location>
        <begin position="23"/>
        <end position="329"/>
    </location>
</feature>
<reference evidence="6" key="1">
    <citation type="submission" date="2025-08" db="UniProtKB">
        <authorList>
            <consortium name="RefSeq"/>
        </authorList>
    </citation>
    <scope>IDENTIFICATION</scope>
</reference>
<evidence type="ECO:0000259" key="3">
    <source>
        <dbReference type="Pfam" id="PF04836"/>
    </source>
</evidence>
<organism evidence="5 6">
    <name type="scientific">Nelumbo nucifera</name>
    <name type="common">Sacred lotus</name>
    <dbReference type="NCBI Taxonomy" id="4432"/>
    <lineage>
        <taxon>Eukaryota</taxon>
        <taxon>Viridiplantae</taxon>
        <taxon>Streptophyta</taxon>
        <taxon>Embryophyta</taxon>
        <taxon>Tracheophyta</taxon>
        <taxon>Spermatophyta</taxon>
        <taxon>Magnoliopsida</taxon>
        <taxon>Proteales</taxon>
        <taxon>Nelumbonaceae</taxon>
        <taxon>Nelumbo</taxon>
    </lineage>
</organism>
<dbReference type="Gene3D" id="1.25.10.10">
    <property type="entry name" value="Leucine-rich Repeat Variant"/>
    <property type="match status" value="1"/>
</dbReference>
<dbReference type="OMA" id="QCFEAIF"/>
<dbReference type="AlphaFoldDB" id="A0A1U8B8T7"/>
<proteinExistence type="inferred from homology"/>
<dbReference type="RefSeq" id="XP_010272433.1">
    <property type="nucleotide sequence ID" value="XM_010274131.2"/>
</dbReference>
<gene>
    <name evidence="6" type="primary">LOC104608211</name>
</gene>
<feature type="region of interest" description="Disordered" evidence="2">
    <location>
        <begin position="1"/>
        <end position="42"/>
    </location>
</feature>
<dbReference type="SUPFAM" id="SSF48371">
    <property type="entry name" value="ARM repeat"/>
    <property type="match status" value="1"/>
</dbReference>
<dbReference type="InterPro" id="IPR006921">
    <property type="entry name" value="Interferon-rel_develop_reg_C"/>
</dbReference>
<dbReference type="Pfam" id="PF05004">
    <property type="entry name" value="IFRD"/>
    <property type="match status" value="1"/>
</dbReference>
<evidence type="ECO:0000313" key="5">
    <source>
        <dbReference type="Proteomes" id="UP000189703"/>
    </source>
</evidence>
<sequence length="442" mass="48557">MGKRSSQRKTALLFESDDDDTLSSSSTTTYDSQAQESDKLSDSGLEQCLDKLSEKRGSTRESALLFIIDAFTNKLQHQFVEKNCITLLHQCLNSIKKGSSKEISLACRVIGLLAITVGCGNSAAAHEILEDSIPPLSQALKSGSDPSKISSILDCLAVITFVGGNVPEEIERSMQIMWQFIYPKSGPNVNASKPTVPVLTTAISAWSFLLTTISGWRVNSKIWQDSIAHFSGLLDKDDRSIRIASGEAIALIFEIGQLEKFSSEAKVSSQSSVHEGNNSREGCAYIQGLRGKILNQVRNLSVEAGGKGLGKKDLNSQRNLFKDITDFLEDGYCPETSMKIGGDLLNTSTWSQLIQLNFLKHFLGGGFTKHMLENEFLQDVFEFTPRGKHVGAEHIMSNSEKRLYKSPNSIVNKARTQLLNKQRMISQGRNVGHFAVGVGIEE</sequence>
<evidence type="ECO:0000259" key="4">
    <source>
        <dbReference type="Pfam" id="PF05004"/>
    </source>
</evidence>
<dbReference type="InterPro" id="IPR011989">
    <property type="entry name" value="ARM-like"/>
</dbReference>
<dbReference type="OrthoDB" id="686784at2759"/>
<dbReference type="PANTHER" id="PTHR12354:SF1">
    <property type="entry name" value="INTERFERON-RELATED DEVELOPMENTAL REGULATOR 1"/>
    <property type="match status" value="1"/>
</dbReference>
<dbReference type="KEGG" id="nnu:104608211"/>
<comment type="similarity">
    <text evidence="1">Belongs to the IFRD family.</text>
</comment>
<feature type="domain" description="Interferon-related developmental regulator C-terminal" evidence="3">
    <location>
        <begin position="374"/>
        <end position="425"/>
    </location>
</feature>
<dbReference type="InterPro" id="IPR039777">
    <property type="entry name" value="IFRD"/>
</dbReference>
<keyword evidence="5" id="KW-1185">Reference proteome</keyword>
<dbReference type="GeneID" id="104608211"/>
<dbReference type="InParanoid" id="A0A1U8B8T7"/>
<evidence type="ECO:0000256" key="2">
    <source>
        <dbReference type="SAM" id="MobiDB-lite"/>
    </source>
</evidence>
<dbReference type="InterPro" id="IPR007701">
    <property type="entry name" value="Interferon-rel_develop_reg_N"/>
</dbReference>
<evidence type="ECO:0000313" key="6">
    <source>
        <dbReference type="RefSeq" id="XP_010272433.1"/>
    </source>
</evidence>
<dbReference type="STRING" id="4432.A0A1U8B8T7"/>